<keyword evidence="1" id="KW-0472">Membrane</keyword>
<dbReference type="PANTHER" id="PTHR38454">
    <property type="entry name" value="INTEGRAL MEMBRANE PROTEIN-RELATED"/>
    <property type="match status" value="1"/>
</dbReference>
<feature type="transmembrane region" description="Helical" evidence="1">
    <location>
        <begin position="432"/>
        <end position="450"/>
    </location>
</feature>
<gene>
    <name evidence="2" type="ORF">E4633_07030</name>
</gene>
<feature type="transmembrane region" description="Helical" evidence="1">
    <location>
        <begin position="790"/>
        <end position="808"/>
    </location>
</feature>
<dbReference type="Pfam" id="PF09586">
    <property type="entry name" value="YfhO"/>
    <property type="match status" value="1"/>
</dbReference>
<feature type="transmembrane region" description="Helical" evidence="1">
    <location>
        <begin position="199"/>
        <end position="220"/>
    </location>
</feature>
<evidence type="ECO:0000256" key="1">
    <source>
        <dbReference type="SAM" id="Phobius"/>
    </source>
</evidence>
<dbReference type="Proteomes" id="UP000306416">
    <property type="component" value="Unassembled WGS sequence"/>
</dbReference>
<proteinExistence type="predicted"/>
<feature type="transmembrane region" description="Helical" evidence="1">
    <location>
        <begin position="119"/>
        <end position="141"/>
    </location>
</feature>
<feature type="transmembrane region" description="Helical" evidence="1">
    <location>
        <begin position="147"/>
        <end position="169"/>
    </location>
</feature>
<sequence>MTPRKKDLLILSGLLAVLLILFSKILFTTQIIRAPDILNEFYWGIKDFGNRPFWSIFRVDLSSAGWNPFINSGHTNEGGMASEQFLFFRNLVFWIFPAPANVAWYIVLQLFIGAAGVYCFCRLLGVGVWGALVGGLVFAIAPENASLINAGHVMKIATITFAPWAFYFLEKGFRTKRLFYFLTTAFVLAYQFFHTHWQIAYYTCLAVGVYGIARSLLVVYGDHGGQKEFRRLLALNLALLFFFLTTVAMSLVPLTNWSKETNRGVNSGANVTASAGQTEAKGGLAREEAMSWSMPPEEAAAFIIPGFFGFSRQEAGPNPANIESYYWGRMNFTQTLSYMGLLPWLLLPLPLIFRRDRYTWLALSAVVVGILFSMGKYTPFYNLLFDYFPGINRFRVPKMIMFIPVLGLGVLSAFGLDLLLDPAVRSRREFKHYVAGVILLPVLLMVLAVVELATGNFWVNHFIDILARPTRYEAQSQQLVLQRWHNIITETWIAAGLSTLFAVVFFLYYRGKLAAKALPFVLIGLFLLDTGRVNAKFLFLVDEPHREATAKAPEIAYVKGAGIEYRTLPLGGDPMPYAAAGVPVMFTSNAVQQRRWQEYLDNFNLISGMPDILNVKYLVLTKDQLEQDKAGLSAKYRPVYTTPAGLVVLENPTVLPKAWLAPVALQVEKPEEMLAALQSPQFNPRTMALVETPPPIAVARDPKWNAPADAAGQARVTRYEGERIDVDAVVKLNSMLVLGEKYYRGWKATVDGKAAEIYPVDHVLRGIYLTPGSHKVEFVFDPTPFKVGKYLTLVSFAIFALFLGREVWLRKTEGEAKSGKA</sequence>
<dbReference type="EMBL" id="SRSC01000001">
    <property type="protein sequence ID" value="TGU75194.1"/>
    <property type="molecule type" value="Genomic_DNA"/>
</dbReference>
<keyword evidence="1" id="KW-0812">Transmembrane</keyword>
<feature type="transmembrane region" description="Helical" evidence="1">
    <location>
        <begin position="91"/>
        <end position="112"/>
    </location>
</feature>
<evidence type="ECO:0008006" key="4">
    <source>
        <dbReference type="Google" id="ProtNLM"/>
    </source>
</evidence>
<name>A0A4S1CN30_9BACT</name>
<comment type="caution">
    <text evidence="2">The sequence shown here is derived from an EMBL/GenBank/DDBJ whole genome shotgun (WGS) entry which is preliminary data.</text>
</comment>
<feature type="transmembrane region" description="Helical" evidence="1">
    <location>
        <begin position="335"/>
        <end position="353"/>
    </location>
</feature>
<feature type="transmembrane region" description="Helical" evidence="1">
    <location>
        <begin position="491"/>
        <end position="509"/>
    </location>
</feature>
<keyword evidence="1" id="KW-1133">Transmembrane helix</keyword>
<evidence type="ECO:0000313" key="2">
    <source>
        <dbReference type="EMBL" id="TGU75194.1"/>
    </source>
</evidence>
<feature type="transmembrane region" description="Helical" evidence="1">
    <location>
        <begin position="399"/>
        <end position="420"/>
    </location>
</feature>
<protein>
    <recommendedName>
        <fullName evidence="4">YfhO family protein</fullName>
    </recommendedName>
</protein>
<evidence type="ECO:0000313" key="3">
    <source>
        <dbReference type="Proteomes" id="UP000306416"/>
    </source>
</evidence>
<dbReference type="PANTHER" id="PTHR38454:SF1">
    <property type="entry name" value="INTEGRAL MEMBRANE PROTEIN"/>
    <property type="match status" value="1"/>
</dbReference>
<accession>A0A4S1CN30</accession>
<feature type="transmembrane region" description="Helical" evidence="1">
    <location>
        <begin position="360"/>
        <end position="379"/>
    </location>
</feature>
<dbReference type="InterPro" id="IPR018580">
    <property type="entry name" value="Uncharacterised_YfhO"/>
</dbReference>
<keyword evidence="3" id="KW-1185">Reference proteome</keyword>
<feature type="transmembrane region" description="Helical" evidence="1">
    <location>
        <begin position="232"/>
        <end position="252"/>
    </location>
</feature>
<feature type="transmembrane region" description="Helical" evidence="1">
    <location>
        <begin position="178"/>
        <end position="193"/>
    </location>
</feature>
<organism evidence="2 3">
    <name type="scientific">Geomonas terrae</name>
    <dbReference type="NCBI Taxonomy" id="2562681"/>
    <lineage>
        <taxon>Bacteria</taxon>
        <taxon>Pseudomonadati</taxon>
        <taxon>Thermodesulfobacteriota</taxon>
        <taxon>Desulfuromonadia</taxon>
        <taxon>Geobacterales</taxon>
        <taxon>Geobacteraceae</taxon>
        <taxon>Geomonas</taxon>
    </lineage>
</organism>
<reference evidence="2 3" key="1">
    <citation type="submission" date="2019-04" db="EMBL/GenBank/DDBJ databases">
        <title>Geobacter oryzae sp. nov., ferric-reducing bacteria isolated from paddy soil.</title>
        <authorList>
            <person name="Xu Z."/>
            <person name="Masuda Y."/>
            <person name="Itoh H."/>
            <person name="Senoo K."/>
        </authorList>
    </citation>
    <scope>NUCLEOTIDE SEQUENCE [LARGE SCALE GENOMIC DNA]</scope>
    <source>
        <strain evidence="2 3">Red111</strain>
    </source>
</reference>
<dbReference type="AlphaFoldDB" id="A0A4S1CN30"/>